<feature type="region of interest" description="Disordered" evidence="5">
    <location>
        <begin position="785"/>
        <end position="815"/>
    </location>
</feature>
<keyword evidence="6" id="KW-1133">Transmembrane helix</keyword>
<dbReference type="Gene3D" id="3.30.420.40">
    <property type="match status" value="1"/>
</dbReference>
<dbReference type="GO" id="GO:0016020">
    <property type="term" value="C:membrane"/>
    <property type="evidence" value="ECO:0007669"/>
    <property type="project" value="TreeGrafter"/>
</dbReference>
<dbReference type="RefSeq" id="XP_001386624.2">
    <property type="nucleotide sequence ID" value="XM_001386587.1"/>
</dbReference>
<dbReference type="GO" id="GO:0005524">
    <property type="term" value="F:ATP binding"/>
    <property type="evidence" value="ECO:0007669"/>
    <property type="project" value="UniProtKB-KW"/>
</dbReference>
<evidence type="ECO:0000313" key="8">
    <source>
        <dbReference type="Proteomes" id="UP000002258"/>
    </source>
</evidence>
<feature type="region of interest" description="Disordered" evidence="5">
    <location>
        <begin position="83"/>
        <end position="142"/>
    </location>
</feature>
<keyword evidence="6" id="KW-0812">Transmembrane</keyword>
<dbReference type="HOGENOM" id="CLU_010246_3_2_1"/>
<dbReference type="eggNOG" id="KOG1386">
    <property type="taxonomic scope" value="Eukaryota"/>
</dbReference>
<dbReference type="GeneID" id="4840837"/>
<dbReference type="GO" id="GO:0045134">
    <property type="term" value="F:UDP phosphatase activity"/>
    <property type="evidence" value="ECO:0007669"/>
    <property type="project" value="TreeGrafter"/>
</dbReference>
<accession>A3LZS9</accession>
<reference evidence="7 8" key="1">
    <citation type="journal article" date="2007" name="Nat. Biotechnol.">
        <title>Genome sequence of the lignocellulose-bioconverting and xylose-fermenting yeast Pichia stipitis.</title>
        <authorList>
            <person name="Jeffries T.W."/>
            <person name="Grigoriev I.V."/>
            <person name="Grimwood J."/>
            <person name="Laplaza J.M."/>
            <person name="Aerts A."/>
            <person name="Salamov A."/>
            <person name="Schmutz J."/>
            <person name="Lindquist E."/>
            <person name="Dehal P."/>
            <person name="Shapiro H."/>
            <person name="Jin Y.S."/>
            <person name="Passoth V."/>
            <person name="Richardson P.M."/>
        </authorList>
    </citation>
    <scope>NUCLEOTIDE SEQUENCE [LARGE SCALE GENOMIC DNA]</scope>
    <source>
        <strain evidence="8">ATCC 58785 / CBS 6054 / NBRC 10063 / NRRL Y-11545</strain>
    </source>
</reference>
<dbReference type="OMA" id="YGWLSIN"/>
<dbReference type="GO" id="GO:0004382">
    <property type="term" value="F:GDP phosphatase activity"/>
    <property type="evidence" value="ECO:0007669"/>
    <property type="project" value="TreeGrafter"/>
</dbReference>
<feature type="compositionally biased region" description="Acidic residues" evidence="5">
    <location>
        <begin position="85"/>
        <end position="113"/>
    </location>
</feature>
<gene>
    <name evidence="7" type="primary">YND2</name>
    <name evidence="7" type="ORF">PICST_85565</name>
</gene>
<feature type="compositionally biased region" description="Basic and acidic residues" evidence="5">
    <location>
        <begin position="805"/>
        <end position="815"/>
    </location>
</feature>
<feature type="transmembrane region" description="Helical" evidence="6">
    <location>
        <begin position="709"/>
        <end position="728"/>
    </location>
</feature>
<comment type="similarity">
    <text evidence="1">Belongs to the GDA1/CD39 NTPase family.</text>
</comment>
<keyword evidence="4" id="KW-0067">ATP-binding</keyword>
<dbReference type="EMBL" id="CP000502">
    <property type="protein sequence ID" value="ABN68595.2"/>
    <property type="molecule type" value="Genomic_DNA"/>
</dbReference>
<evidence type="ECO:0000256" key="6">
    <source>
        <dbReference type="SAM" id="Phobius"/>
    </source>
</evidence>
<dbReference type="GO" id="GO:0046036">
    <property type="term" value="P:CTP metabolic process"/>
    <property type="evidence" value="ECO:0007669"/>
    <property type="project" value="TreeGrafter"/>
</dbReference>
<evidence type="ECO:0000256" key="1">
    <source>
        <dbReference type="ARBA" id="ARBA00009283"/>
    </source>
</evidence>
<dbReference type="PANTHER" id="PTHR11782:SF121">
    <property type="entry name" value="NUCLEOSIDE-DIPHOSPHATASE MIG-23"/>
    <property type="match status" value="1"/>
</dbReference>
<dbReference type="GO" id="GO:0017111">
    <property type="term" value="F:ribonucleoside triphosphate phosphatase activity"/>
    <property type="evidence" value="ECO:0007669"/>
    <property type="project" value="TreeGrafter"/>
</dbReference>
<dbReference type="Proteomes" id="UP000002258">
    <property type="component" value="Chromosome 8"/>
</dbReference>
<evidence type="ECO:0000256" key="2">
    <source>
        <dbReference type="ARBA" id="ARBA00022801"/>
    </source>
</evidence>
<dbReference type="InterPro" id="IPR000407">
    <property type="entry name" value="GDA1_CD39_NTPase"/>
</dbReference>
<dbReference type="AlphaFoldDB" id="A3LZS9"/>
<dbReference type="Gene3D" id="3.30.420.150">
    <property type="entry name" value="Exopolyphosphatase. Domain 2"/>
    <property type="match status" value="1"/>
</dbReference>
<name>A3LZS9_PICST</name>
<dbReference type="STRING" id="322104.A3LZS9"/>
<keyword evidence="8" id="KW-1185">Reference proteome</keyword>
<feature type="compositionally biased region" description="Basic and acidic residues" evidence="5">
    <location>
        <begin position="114"/>
        <end position="135"/>
    </location>
</feature>
<sequence length="815" mass="92127">MVSLEPRKKDKNKSKFVKPGPIYSEDGIPYDYIIIIDSGSKGSRVFVYNWLNPAAALNKTLDMSVVLKKPNLNLIKRYSVAREEAEIEESDTDTEDESEIEIDEEDVESETEEKDNSKSKDNGKGAAVENKDKSSKKNPKTIPIRFPKIQSKKKWHQKVKPGISSFNLSPQKIGNYHLKHLLQLASSVVPKSQHYRTPIFLHSTAGMRLLTPTEQTSILNNICSYITNNSDFYIPECASHINVIDGDFEGIYGWLSINSLKGAFDNPEQHDHGKSHSTYGLLDMGGASTQVVFQPNNTEIKEHQNNLFKITLAQVPHLAPVDSANAADPVQQRGDEPVVGKYSLPQPAEFNVFSDSFLGFGMYQAHNRYLATLLSSYLEENNMNEQNRVIKKISTPVPDPCLPKGYMSVSNVEEISVDFTGESNFQKCLEGIFPVLSKSSASENMGNCKQFSDEIQASSCLLKDSIPAFDFEVNHFVGVSGYWEAISNLLSYENINDIREDGNKGDKSNKNNDKSDTYDYKVIYEQTSKICSKDWSSLFEMNKRKPENKQLTETDLSELCFKSSWILNFLHLGLGFPRLGIDEMPTKNDQFKSLELVEDIDGSSFSWTLGRAILYSNDEYVQAFNNYTIKTLQLSEEDVENSKSEYIMKRPGFYHSASASVYHFGAEQNGISPRPQFIAPRDGIKYPHYDYEYEAESSESKWDIEPHRWYGIIIFLGLLGFIVWLMVGRSGRSLILDRAKNRVRRMVSPLFGRSSYVAVPLDEEHEISAAGRSSDLDLENGYELDDIDSTPDFKTSNSSSDEVEAQFRIDSDDED</sequence>
<feature type="active site" description="Proton acceptor" evidence="3">
    <location>
        <position position="249"/>
    </location>
</feature>
<organism evidence="7 8">
    <name type="scientific">Scheffersomyces stipitis (strain ATCC 58785 / CBS 6054 / NBRC 10063 / NRRL Y-11545)</name>
    <name type="common">Yeast</name>
    <name type="synonym">Pichia stipitis</name>
    <dbReference type="NCBI Taxonomy" id="322104"/>
    <lineage>
        <taxon>Eukaryota</taxon>
        <taxon>Fungi</taxon>
        <taxon>Dikarya</taxon>
        <taxon>Ascomycota</taxon>
        <taxon>Saccharomycotina</taxon>
        <taxon>Pichiomycetes</taxon>
        <taxon>Debaryomycetaceae</taxon>
        <taxon>Scheffersomyces</taxon>
    </lineage>
</organism>
<dbReference type="GO" id="GO:0006256">
    <property type="term" value="P:UDP catabolic process"/>
    <property type="evidence" value="ECO:0007669"/>
    <property type="project" value="TreeGrafter"/>
</dbReference>
<keyword evidence="4" id="KW-0547">Nucleotide-binding</keyword>
<keyword evidence="6" id="KW-0472">Membrane</keyword>
<evidence type="ECO:0000256" key="4">
    <source>
        <dbReference type="PIRSR" id="PIRSR600407-2"/>
    </source>
</evidence>
<evidence type="ECO:0000256" key="3">
    <source>
        <dbReference type="PIRSR" id="PIRSR600407-1"/>
    </source>
</evidence>
<evidence type="ECO:0000313" key="7">
    <source>
        <dbReference type="EMBL" id="ABN68595.2"/>
    </source>
</evidence>
<keyword evidence="2" id="KW-0378">Hydrolase</keyword>
<proteinExistence type="inferred from homology"/>
<dbReference type="PANTHER" id="PTHR11782">
    <property type="entry name" value="ADENOSINE/GUANOSINE DIPHOSPHATASE"/>
    <property type="match status" value="1"/>
</dbReference>
<feature type="binding site" evidence="4">
    <location>
        <begin position="286"/>
        <end position="290"/>
    </location>
    <ligand>
        <name>ATP</name>
        <dbReference type="ChEBI" id="CHEBI:30616"/>
    </ligand>
</feature>
<dbReference type="Pfam" id="PF01150">
    <property type="entry name" value="GDA1_CD39"/>
    <property type="match status" value="2"/>
</dbReference>
<dbReference type="GO" id="GO:0005794">
    <property type="term" value="C:Golgi apparatus"/>
    <property type="evidence" value="ECO:0007669"/>
    <property type="project" value="TreeGrafter"/>
</dbReference>
<dbReference type="InParanoid" id="A3LZS9"/>
<dbReference type="OrthoDB" id="6372431at2759"/>
<evidence type="ECO:0000256" key="5">
    <source>
        <dbReference type="SAM" id="MobiDB-lite"/>
    </source>
</evidence>
<dbReference type="KEGG" id="pic:PICST_85565"/>
<protein>
    <submittedName>
        <fullName evidence="7">Yeast Nucleoside Diphosphatase</fullName>
    </submittedName>
</protein>